<dbReference type="InterPro" id="IPR013429">
    <property type="entry name" value="Regulatory_FmdB_Zinc_ribbon"/>
</dbReference>
<name>A0A2N3PZS9_9PROT</name>
<keyword evidence="4" id="KW-1185">Reference proteome</keyword>
<sequence length="105" mass="11073">MPVYEYACPHCGPFEDLRPMAEFQAPQACPSCGAEAPRVVLTAPGLALMEAGRRTAFATNERSAHAPRRIGGHGPNCGCGAHGGRKKSSVAAKSFPGARPWMISH</sequence>
<dbReference type="Pfam" id="PF09723">
    <property type="entry name" value="Zn_ribbon_8"/>
    <property type="match status" value="1"/>
</dbReference>
<evidence type="ECO:0000313" key="3">
    <source>
        <dbReference type="EMBL" id="PKU25910.1"/>
    </source>
</evidence>
<reference evidence="4" key="1">
    <citation type="submission" date="2017-12" db="EMBL/GenBank/DDBJ databases">
        <title>Draft genome sequence of Telmatospirillum siberiense 26-4b1T, an acidotolerant peatland alphaproteobacterium potentially involved in sulfur cycling.</title>
        <authorList>
            <person name="Hausmann B."/>
            <person name="Pjevac P."/>
            <person name="Schreck K."/>
            <person name="Herbold C.W."/>
            <person name="Daims H."/>
            <person name="Wagner M."/>
            <person name="Pester M."/>
            <person name="Loy A."/>
        </authorList>
    </citation>
    <scope>NUCLEOTIDE SEQUENCE [LARGE SCALE GENOMIC DNA]</scope>
    <source>
        <strain evidence="4">26-4b1</strain>
    </source>
</reference>
<dbReference type="AlphaFoldDB" id="A0A2N3PZS9"/>
<proteinExistence type="predicted"/>
<dbReference type="RefSeq" id="WP_101249455.1">
    <property type="nucleotide sequence ID" value="NZ_PIUM01000003.1"/>
</dbReference>
<dbReference type="EMBL" id="PIUM01000003">
    <property type="protein sequence ID" value="PKU25910.1"/>
    <property type="molecule type" value="Genomic_DNA"/>
</dbReference>
<dbReference type="SMART" id="SM00834">
    <property type="entry name" value="CxxC_CXXC_SSSS"/>
    <property type="match status" value="1"/>
</dbReference>
<feature type="compositionally biased region" description="Gly residues" evidence="1">
    <location>
        <begin position="72"/>
        <end position="82"/>
    </location>
</feature>
<accession>A0A2N3PZS9</accession>
<gene>
    <name evidence="3" type="ORF">CWS72_05000</name>
</gene>
<dbReference type="OrthoDB" id="9813321at2"/>
<evidence type="ECO:0000259" key="2">
    <source>
        <dbReference type="SMART" id="SM00834"/>
    </source>
</evidence>
<evidence type="ECO:0000256" key="1">
    <source>
        <dbReference type="SAM" id="MobiDB-lite"/>
    </source>
</evidence>
<protein>
    <submittedName>
        <fullName evidence="3">FmdB family transcriptional regulator</fullName>
    </submittedName>
</protein>
<feature type="domain" description="Putative regulatory protein FmdB zinc ribbon" evidence="2">
    <location>
        <begin position="1"/>
        <end position="41"/>
    </location>
</feature>
<dbReference type="NCBIfam" id="TIGR02605">
    <property type="entry name" value="CxxC_CxxC_SSSS"/>
    <property type="match status" value="1"/>
</dbReference>
<organism evidence="3 4">
    <name type="scientific">Telmatospirillum siberiense</name>
    <dbReference type="NCBI Taxonomy" id="382514"/>
    <lineage>
        <taxon>Bacteria</taxon>
        <taxon>Pseudomonadati</taxon>
        <taxon>Pseudomonadota</taxon>
        <taxon>Alphaproteobacteria</taxon>
        <taxon>Rhodospirillales</taxon>
        <taxon>Rhodospirillaceae</taxon>
        <taxon>Telmatospirillum</taxon>
    </lineage>
</organism>
<evidence type="ECO:0000313" key="4">
    <source>
        <dbReference type="Proteomes" id="UP000233293"/>
    </source>
</evidence>
<feature type="region of interest" description="Disordered" evidence="1">
    <location>
        <begin position="61"/>
        <end position="105"/>
    </location>
</feature>
<dbReference type="Proteomes" id="UP000233293">
    <property type="component" value="Unassembled WGS sequence"/>
</dbReference>
<comment type="caution">
    <text evidence="3">The sequence shown here is derived from an EMBL/GenBank/DDBJ whole genome shotgun (WGS) entry which is preliminary data.</text>
</comment>